<dbReference type="GO" id="GO:0016567">
    <property type="term" value="P:protein ubiquitination"/>
    <property type="evidence" value="ECO:0007669"/>
    <property type="project" value="InterPro"/>
</dbReference>
<evidence type="ECO:0000256" key="5">
    <source>
        <dbReference type="ARBA" id="ARBA00022473"/>
    </source>
</evidence>
<sequence>MPHIISVSWDSFKGYYFGFSTDPHSYYDSWSYPTPMRTRGRGRGRGSRGRRGAARGRAKKNVKVIESDEEETQQTEQQDEQQPPQPVQQLQQPQDENFPHVKIDMEADISQLEAPTFTTLNRGPPEPMLRLRWDHKVSLIGEKVLNPMIHCCDKCLKPILIYGRMIPCKHVFCLACGRDEDKNCPRCMEPVTRVEQTGLGTVFMCTHGGTRYGNNGCRRTYLSQRDLQAHINHRHSSHLSDDPHGNKVSTLVSQPPPRKIQQATSQNDPRGDGSMQYRSSQSRTNLIIVPIQDQTPQPTPPAPVSLYHQSTVPGTAPVPPAGAVTPTPYPPGTGGYPVAPGPYTPPANYYSPAPPPQYPTQHGGYTDQSQYWPAHPPPPVHNYFR</sequence>
<evidence type="ECO:0000256" key="13">
    <source>
        <dbReference type="SAM" id="MobiDB-lite"/>
    </source>
</evidence>
<dbReference type="Proteomes" id="UP000466442">
    <property type="component" value="Unassembled WGS sequence"/>
</dbReference>
<evidence type="ECO:0000256" key="11">
    <source>
        <dbReference type="ARBA" id="ARBA00041081"/>
    </source>
</evidence>
<keyword evidence="10" id="KW-0539">Nucleus</keyword>
<dbReference type="Gene3D" id="6.10.140.2210">
    <property type="match status" value="1"/>
</dbReference>
<comment type="subcellular location">
    <subcellularLocation>
        <location evidence="2">Nucleus</location>
    </subcellularLocation>
</comment>
<keyword evidence="5" id="KW-0217">Developmental protein</keyword>
<organism evidence="15 16">
    <name type="scientific">Apolygus lucorum</name>
    <name type="common">Small green plant bug</name>
    <name type="synonym">Lygocoris lucorum</name>
    <dbReference type="NCBI Taxonomy" id="248454"/>
    <lineage>
        <taxon>Eukaryota</taxon>
        <taxon>Metazoa</taxon>
        <taxon>Ecdysozoa</taxon>
        <taxon>Arthropoda</taxon>
        <taxon>Hexapoda</taxon>
        <taxon>Insecta</taxon>
        <taxon>Pterygota</taxon>
        <taxon>Neoptera</taxon>
        <taxon>Paraneoptera</taxon>
        <taxon>Hemiptera</taxon>
        <taxon>Heteroptera</taxon>
        <taxon>Panheteroptera</taxon>
        <taxon>Cimicomorpha</taxon>
        <taxon>Miridae</taxon>
        <taxon>Mirini</taxon>
        <taxon>Apolygus</taxon>
    </lineage>
</organism>
<feature type="compositionally biased region" description="Basic residues" evidence="13">
    <location>
        <begin position="38"/>
        <end position="62"/>
    </location>
</feature>
<comment type="pathway">
    <text evidence="3">Protein modification; protein ubiquitination.</text>
</comment>
<gene>
    <name evidence="15" type="ORF">GE061_007089</name>
</gene>
<evidence type="ECO:0000256" key="10">
    <source>
        <dbReference type="ARBA" id="ARBA00023242"/>
    </source>
</evidence>
<keyword evidence="16" id="KW-1185">Reference proteome</keyword>
<evidence type="ECO:0000256" key="1">
    <source>
        <dbReference type="ARBA" id="ARBA00000900"/>
    </source>
</evidence>
<feature type="compositionally biased region" description="Acidic residues" evidence="13">
    <location>
        <begin position="67"/>
        <end position="79"/>
    </location>
</feature>
<keyword evidence="6" id="KW-0808">Transferase</keyword>
<feature type="region of interest" description="Disordered" evidence="13">
    <location>
        <begin position="347"/>
        <end position="385"/>
    </location>
</feature>
<evidence type="ECO:0000256" key="3">
    <source>
        <dbReference type="ARBA" id="ARBA00004906"/>
    </source>
</evidence>
<evidence type="ECO:0000256" key="6">
    <source>
        <dbReference type="ARBA" id="ARBA00022679"/>
    </source>
</evidence>
<keyword evidence="7 12" id="KW-0479">Metal-binding</keyword>
<dbReference type="GO" id="GO:0005634">
    <property type="term" value="C:nucleus"/>
    <property type="evidence" value="ECO:0007669"/>
    <property type="project" value="UniProtKB-SubCell"/>
</dbReference>
<dbReference type="InterPro" id="IPR001841">
    <property type="entry name" value="Znf_RING"/>
</dbReference>
<proteinExistence type="predicted"/>
<dbReference type="PANTHER" id="PTHR13480:SF0">
    <property type="entry name" value="E3 UBIQUITIN-PROTEIN LIGASE HAKAI"/>
    <property type="match status" value="1"/>
</dbReference>
<keyword evidence="8" id="KW-0833">Ubl conjugation pathway</keyword>
<feature type="region of interest" description="Disordered" evidence="13">
    <location>
        <begin position="28"/>
        <end position="93"/>
    </location>
</feature>
<evidence type="ECO:0000256" key="9">
    <source>
        <dbReference type="ARBA" id="ARBA00022833"/>
    </source>
</evidence>
<keyword evidence="9" id="KW-0862">Zinc</keyword>
<evidence type="ECO:0000259" key="14">
    <source>
        <dbReference type="PROSITE" id="PS50089"/>
    </source>
</evidence>
<dbReference type="FunFam" id="3.30.40.10:FF:000432">
    <property type="entry name" value="E3 ubiquitin-protein ligase Hakai"/>
    <property type="match status" value="1"/>
</dbReference>
<dbReference type="InterPro" id="IPR041042">
    <property type="entry name" value="Znf_Hakai"/>
</dbReference>
<dbReference type="CDD" id="cd16508">
    <property type="entry name" value="RING-HC_HAKAI-like"/>
    <property type="match status" value="1"/>
</dbReference>
<dbReference type="EC" id="2.3.2.27" evidence="4"/>
<dbReference type="Pfam" id="PF18408">
    <property type="entry name" value="zf_Hakai"/>
    <property type="match status" value="1"/>
</dbReference>
<dbReference type="InterPro" id="IPR040380">
    <property type="entry name" value="HAKAI-like_RING-HC"/>
</dbReference>
<comment type="caution">
    <text evidence="15">The sequence shown here is derived from an EMBL/GenBank/DDBJ whole genome shotgun (WGS) entry which is preliminary data.</text>
</comment>
<feature type="compositionally biased region" description="Low complexity" evidence="13">
    <location>
        <begin position="80"/>
        <end position="93"/>
    </location>
</feature>
<feature type="region of interest" description="Disordered" evidence="13">
    <location>
        <begin position="234"/>
        <end position="280"/>
    </location>
</feature>
<dbReference type="GO" id="GO:0030155">
    <property type="term" value="P:regulation of cell adhesion"/>
    <property type="evidence" value="ECO:0007669"/>
    <property type="project" value="TreeGrafter"/>
</dbReference>
<reference evidence="15" key="1">
    <citation type="journal article" date="2021" name="Mol. Ecol. Resour.">
        <title>Apolygus lucorum genome provides insights into omnivorousness and mesophyll feeding.</title>
        <authorList>
            <person name="Liu Y."/>
            <person name="Liu H."/>
            <person name="Wang H."/>
            <person name="Huang T."/>
            <person name="Liu B."/>
            <person name="Yang B."/>
            <person name="Yin L."/>
            <person name="Li B."/>
            <person name="Zhang Y."/>
            <person name="Zhang S."/>
            <person name="Jiang F."/>
            <person name="Zhang X."/>
            <person name="Ren Y."/>
            <person name="Wang B."/>
            <person name="Wang S."/>
            <person name="Lu Y."/>
            <person name="Wu K."/>
            <person name="Fan W."/>
            <person name="Wang G."/>
        </authorList>
    </citation>
    <scope>NUCLEOTIDE SEQUENCE</scope>
    <source>
        <strain evidence="15">12Hb</strain>
    </source>
</reference>
<accession>A0A8S9WS60</accession>
<evidence type="ECO:0000256" key="7">
    <source>
        <dbReference type="ARBA" id="ARBA00022771"/>
    </source>
</evidence>
<evidence type="ECO:0000256" key="2">
    <source>
        <dbReference type="ARBA" id="ARBA00004123"/>
    </source>
</evidence>
<dbReference type="GO" id="GO:0061630">
    <property type="term" value="F:ubiquitin protein ligase activity"/>
    <property type="evidence" value="ECO:0007669"/>
    <property type="project" value="UniProtKB-EC"/>
</dbReference>
<dbReference type="GO" id="GO:0008270">
    <property type="term" value="F:zinc ion binding"/>
    <property type="evidence" value="ECO:0007669"/>
    <property type="project" value="UniProtKB-KW"/>
</dbReference>
<evidence type="ECO:0000256" key="8">
    <source>
        <dbReference type="ARBA" id="ARBA00022786"/>
    </source>
</evidence>
<evidence type="ECO:0000256" key="4">
    <source>
        <dbReference type="ARBA" id="ARBA00012483"/>
    </source>
</evidence>
<dbReference type="Gene3D" id="3.30.40.10">
    <property type="entry name" value="Zinc/RING finger domain, C3HC4 (zinc finger)"/>
    <property type="match status" value="1"/>
</dbReference>
<dbReference type="EMBL" id="WIXP02000015">
    <property type="protein sequence ID" value="KAF6199064.1"/>
    <property type="molecule type" value="Genomic_DNA"/>
</dbReference>
<evidence type="ECO:0000256" key="12">
    <source>
        <dbReference type="PROSITE-ProRule" id="PRU00175"/>
    </source>
</evidence>
<dbReference type="InterPro" id="IPR040383">
    <property type="entry name" value="HAKAI/CBLL2"/>
</dbReference>
<evidence type="ECO:0000313" key="15">
    <source>
        <dbReference type="EMBL" id="KAF6199064.1"/>
    </source>
</evidence>
<feature type="compositionally biased region" description="Pro residues" evidence="13">
    <location>
        <begin position="374"/>
        <end position="385"/>
    </location>
</feature>
<name>A0A8S9WS60_APOLU</name>
<keyword evidence="7 12" id="KW-0863">Zinc-finger</keyword>
<feature type="domain" description="RING-type" evidence="14">
    <location>
        <begin position="152"/>
        <end position="187"/>
    </location>
</feature>
<dbReference type="PANTHER" id="PTHR13480">
    <property type="entry name" value="E3 UBIQUITIN-PROTEIN LIGASE HAKAI-RELATED"/>
    <property type="match status" value="1"/>
</dbReference>
<dbReference type="InterPro" id="IPR013083">
    <property type="entry name" value="Znf_RING/FYVE/PHD"/>
</dbReference>
<protein>
    <recommendedName>
        <fullName evidence="11">E3 ubiquitin-protein ligase Hakai</fullName>
        <ecNumber evidence="4">2.3.2.27</ecNumber>
    </recommendedName>
</protein>
<comment type="catalytic activity">
    <reaction evidence="1">
        <text>S-ubiquitinyl-[E2 ubiquitin-conjugating enzyme]-L-cysteine + [acceptor protein]-L-lysine = [E2 ubiquitin-conjugating enzyme]-L-cysteine + N(6)-ubiquitinyl-[acceptor protein]-L-lysine.</text>
        <dbReference type="EC" id="2.3.2.27"/>
    </reaction>
</comment>
<dbReference type="AlphaFoldDB" id="A0A8S9WS60"/>
<dbReference type="PROSITE" id="PS50089">
    <property type="entry name" value="ZF_RING_2"/>
    <property type="match status" value="1"/>
</dbReference>
<dbReference type="OrthoDB" id="547746at2759"/>
<dbReference type="SUPFAM" id="SSF57850">
    <property type="entry name" value="RING/U-box"/>
    <property type="match status" value="1"/>
</dbReference>
<evidence type="ECO:0000313" key="16">
    <source>
        <dbReference type="Proteomes" id="UP000466442"/>
    </source>
</evidence>